<name>A0A2A3M892_PSEDL</name>
<gene>
    <name evidence="1" type="ORF">CMV24_06035</name>
</gene>
<evidence type="ECO:0008006" key="3">
    <source>
        <dbReference type="Google" id="ProtNLM"/>
    </source>
</evidence>
<evidence type="ECO:0000313" key="2">
    <source>
        <dbReference type="Proteomes" id="UP000218102"/>
    </source>
</evidence>
<protein>
    <recommendedName>
        <fullName evidence="3">Glycosaminoglycan attachment site</fullName>
    </recommendedName>
</protein>
<dbReference type="Proteomes" id="UP000218102">
    <property type="component" value="Unassembled WGS sequence"/>
</dbReference>
<dbReference type="RefSeq" id="WP_009681462.1">
    <property type="nucleotide sequence ID" value="NZ_NTME01000005.1"/>
</dbReference>
<evidence type="ECO:0000313" key="1">
    <source>
        <dbReference type="EMBL" id="PBJ96283.1"/>
    </source>
</evidence>
<sequence>MDLLTPLFDQDKLHQHFKTISDGRVGRHYQRDEILRWMEGFPDRDNKFVKEFQTTFNSSFWEIYLYAVLREYGFSFDWTHAAPDFLVTAADTTFTVEATTANHAADGIPEWGEPLTPDFYDNVDFNELNRIAIIRLANAFMSKSKKYLDKYENHCHVKGRPFVLAVAPFEQPGFHLQAYRPIEALLFDHYVDEAEYMANPQRFPNGPVARSLGTVEKDNGAEIELGFFHNPRFRHISAVAFSHLATWGKVDAMCGNPDAIIRSIWSTPEGMRPVVAKANEGPEKITDGLRIYHNPYATNPLPLEVFRREGVVQIWADRDEHALLHEQADNCLQSRSAITLLRGSDEDFEESPIP</sequence>
<dbReference type="EMBL" id="NTME01000005">
    <property type="protein sequence ID" value="PBJ96283.1"/>
    <property type="molecule type" value="Genomic_DNA"/>
</dbReference>
<organism evidence="1 2">
    <name type="scientific">Pseudomonas plecoglossicida</name>
    <dbReference type="NCBI Taxonomy" id="70775"/>
    <lineage>
        <taxon>Bacteria</taxon>
        <taxon>Pseudomonadati</taxon>
        <taxon>Pseudomonadota</taxon>
        <taxon>Gammaproteobacteria</taxon>
        <taxon>Pseudomonadales</taxon>
        <taxon>Pseudomonadaceae</taxon>
        <taxon>Pseudomonas</taxon>
    </lineage>
</organism>
<dbReference type="AlphaFoldDB" id="A0A2A3M892"/>
<comment type="caution">
    <text evidence="1">The sequence shown here is derived from an EMBL/GenBank/DDBJ whole genome shotgun (WGS) entry which is preliminary data.</text>
</comment>
<accession>A0A2A3M892</accession>
<proteinExistence type="predicted"/>
<reference evidence="1 2" key="1">
    <citation type="submission" date="2017-09" db="EMBL/GenBank/DDBJ databases">
        <authorList>
            <person name="Ehlers B."/>
            <person name="Leendertz F.H."/>
        </authorList>
    </citation>
    <scope>NUCLEOTIDE SEQUENCE [LARGE SCALE GENOMIC DNA]</scope>
    <source>
        <strain evidence="1 2">DJ-1</strain>
    </source>
</reference>